<name>A0A6L9EBW5_9FLAO</name>
<keyword evidence="1" id="KW-1133">Transmembrane helix</keyword>
<feature type="domain" description="DUF4350" evidence="2">
    <location>
        <begin position="41"/>
        <end position="234"/>
    </location>
</feature>
<evidence type="ECO:0000256" key="1">
    <source>
        <dbReference type="SAM" id="Phobius"/>
    </source>
</evidence>
<dbReference type="EMBL" id="WXYO01000003">
    <property type="protein sequence ID" value="NAS12038.1"/>
    <property type="molecule type" value="Genomic_DNA"/>
</dbReference>
<dbReference type="InterPro" id="IPR025646">
    <property type="entry name" value="DUF4350"/>
</dbReference>
<gene>
    <name evidence="3" type="ORF">GTQ38_08505</name>
</gene>
<dbReference type="Proteomes" id="UP000475249">
    <property type="component" value="Unassembled WGS sequence"/>
</dbReference>
<keyword evidence="4" id="KW-1185">Reference proteome</keyword>
<feature type="transmembrane region" description="Helical" evidence="1">
    <location>
        <begin position="271"/>
        <end position="286"/>
    </location>
</feature>
<protein>
    <submittedName>
        <fullName evidence="3">DUF4350 domain-containing protein</fullName>
    </submittedName>
</protein>
<feature type="transmembrane region" description="Helical" evidence="1">
    <location>
        <begin position="7"/>
        <end position="24"/>
    </location>
</feature>
<evidence type="ECO:0000313" key="3">
    <source>
        <dbReference type="EMBL" id="NAS12038.1"/>
    </source>
</evidence>
<dbReference type="AlphaFoldDB" id="A0A6L9EBW5"/>
<dbReference type="Pfam" id="PF14258">
    <property type="entry name" value="DUF4350"/>
    <property type="match status" value="1"/>
</dbReference>
<accession>A0A6L9EBW5</accession>
<organism evidence="3 4">
    <name type="scientific">Poritiphilus flavus</name>
    <dbReference type="NCBI Taxonomy" id="2697053"/>
    <lineage>
        <taxon>Bacteria</taxon>
        <taxon>Pseudomonadati</taxon>
        <taxon>Bacteroidota</taxon>
        <taxon>Flavobacteriia</taxon>
        <taxon>Flavobacteriales</taxon>
        <taxon>Flavobacteriaceae</taxon>
        <taxon>Poritiphilus</taxon>
    </lineage>
</organism>
<proteinExistence type="predicted"/>
<evidence type="ECO:0000313" key="4">
    <source>
        <dbReference type="Proteomes" id="UP000475249"/>
    </source>
</evidence>
<evidence type="ECO:0000259" key="2">
    <source>
        <dbReference type="Pfam" id="PF14258"/>
    </source>
</evidence>
<comment type="caution">
    <text evidence="3">The sequence shown here is derived from an EMBL/GenBank/DDBJ whole genome shotgun (WGS) entry which is preliminary data.</text>
</comment>
<dbReference type="RefSeq" id="WP_161435066.1">
    <property type="nucleotide sequence ID" value="NZ_WXYO01000003.1"/>
</dbReference>
<reference evidence="3 4" key="1">
    <citation type="submission" date="2020-01" db="EMBL/GenBank/DDBJ databases">
        <title>Bacteria diversity of Porities sp.</title>
        <authorList>
            <person name="Wang G."/>
        </authorList>
    </citation>
    <scope>NUCLEOTIDE SEQUENCE [LARGE SCALE GENOMIC DNA]</scope>
    <source>
        <strain evidence="3 4">R33</strain>
    </source>
</reference>
<sequence>MRKKGTIYVVIAVLTLGLLLLLEYNKPKEVNWFPSFVAQHKLPYGTYVLRDILEQDFEDDLRPVRIPPFEFLANNSDLEGTYFFVNDALEFGESELDALLQWAARGNTLFMAAEAFEKRLKDTLGLETSSLFSGLDREHPPRFRLVNPRLDARKDYTFTKDLYATYFSAVDTLKTTVIGTVFNESDEEDPEDPHINVISQPYGEGTILISSFPKAFTNYFILRGNNKDYVAGILSYIDTSRPLLLDSYYKTGKPYYTSPMYIFLNTKELKWAYYIVLIGVLVYIIFEGKRKQRAIPVVKPLRNQTLDFTRTIADMYYEKGERAQIAKHKIEYFMDYIRSHFYLDTQKQDQEFYQNLASRSGHSPEEVKALFKYFDTISKSTQLTDEALRKLNTRIEKFKAKANAK</sequence>
<keyword evidence="1" id="KW-0472">Membrane</keyword>
<keyword evidence="1" id="KW-0812">Transmembrane</keyword>